<gene>
    <name evidence="3" type="ORF">DUNSADRAFT_16501</name>
</gene>
<dbReference type="PANTHER" id="PTHR37204:SF1">
    <property type="entry name" value="TRANSMEMBRANE PROTEIN"/>
    <property type="match status" value="1"/>
</dbReference>
<comment type="caution">
    <text evidence="3">The sequence shown here is derived from an EMBL/GenBank/DDBJ whole genome shotgun (WGS) entry which is preliminary data.</text>
</comment>
<organism evidence="3 4">
    <name type="scientific">Dunaliella salina</name>
    <name type="common">Green alga</name>
    <name type="synonym">Protococcus salinus</name>
    <dbReference type="NCBI Taxonomy" id="3046"/>
    <lineage>
        <taxon>Eukaryota</taxon>
        <taxon>Viridiplantae</taxon>
        <taxon>Chlorophyta</taxon>
        <taxon>core chlorophytes</taxon>
        <taxon>Chlorophyceae</taxon>
        <taxon>CS clade</taxon>
        <taxon>Chlamydomonadales</taxon>
        <taxon>Dunaliellaceae</taxon>
        <taxon>Dunaliella</taxon>
    </lineage>
</organism>
<evidence type="ECO:0000256" key="1">
    <source>
        <dbReference type="SAM" id="MobiDB-lite"/>
    </source>
</evidence>
<evidence type="ECO:0000256" key="2">
    <source>
        <dbReference type="SAM" id="Phobius"/>
    </source>
</evidence>
<feature type="transmembrane region" description="Helical" evidence="2">
    <location>
        <begin position="23"/>
        <end position="43"/>
    </location>
</feature>
<sequence length="462" mass="50436">MQQRRPLQLSAHAALRVLLRKEYFFFLAIFLSGTFMYAVSRLLKGAFDTSVMHLPTCEARFEALSMPYLKDEPSFLAERSLLTDGQMNQHILRRHSVYFAMSQDVQTKGLKVGGVITQGLSQSDLFEFKQDSSERRAGLRSLRGRGLNADQPSTLRIVPVLHELDVPVRAMILPIRDASVAAQILETVQKLVLPALPEGAIWLQDNRLYHATVFHASSHLHPVPASPEDVDAEARAISGVASTSCPIEAVLERLVVTSSGVVVACWQATLAGTEPAQLREALRRALPDAPPAEAQMVKEPAILHTTIARLLQPPGSSIDHERERMGASSGGEDGSAGGASASSRKLREGRQSDVVWDFSEGGVRTVRGEERDPQVDMKGLLFRPPDGFLRAAGGELDRGVDGQRGMNATAAAGAVAAASKALCGTRLLFSELWFVEELDLLALALRGRFVEHRMPLQCPKFH</sequence>
<name>A0ABQ7G3F5_DUNSA</name>
<reference evidence="3" key="1">
    <citation type="submission" date="2017-08" db="EMBL/GenBank/DDBJ databases">
        <authorList>
            <person name="Polle J.E."/>
            <person name="Barry K."/>
            <person name="Cushman J."/>
            <person name="Schmutz J."/>
            <person name="Tran D."/>
            <person name="Hathwaick L.T."/>
            <person name="Yim W.C."/>
            <person name="Jenkins J."/>
            <person name="Mckie-Krisberg Z.M."/>
            <person name="Prochnik S."/>
            <person name="Lindquist E."/>
            <person name="Dockter R.B."/>
            <person name="Adam C."/>
            <person name="Molina H."/>
            <person name="Bunkerborg J."/>
            <person name="Jin E."/>
            <person name="Buchheim M."/>
            <person name="Magnuson J."/>
        </authorList>
    </citation>
    <scope>NUCLEOTIDE SEQUENCE</scope>
    <source>
        <strain evidence="3">CCAP 19/18</strain>
    </source>
</reference>
<dbReference type="EMBL" id="MU070198">
    <property type="protein sequence ID" value="KAF5829141.1"/>
    <property type="molecule type" value="Genomic_DNA"/>
</dbReference>
<dbReference type="Proteomes" id="UP000815325">
    <property type="component" value="Unassembled WGS sequence"/>
</dbReference>
<keyword evidence="2" id="KW-0472">Membrane</keyword>
<evidence type="ECO:0000313" key="4">
    <source>
        <dbReference type="Proteomes" id="UP000815325"/>
    </source>
</evidence>
<dbReference type="PANTHER" id="PTHR37204">
    <property type="entry name" value="TRANSMEMBRANE PROTEIN"/>
    <property type="match status" value="1"/>
</dbReference>
<feature type="compositionally biased region" description="Gly residues" evidence="1">
    <location>
        <begin position="328"/>
        <end position="337"/>
    </location>
</feature>
<evidence type="ECO:0000313" key="3">
    <source>
        <dbReference type="EMBL" id="KAF5829141.1"/>
    </source>
</evidence>
<protein>
    <submittedName>
        <fullName evidence="3">Uncharacterized protein</fullName>
    </submittedName>
</protein>
<keyword evidence="2" id="KW-1133">Transmembrane helix</keyword>
<keyword evidence="4" id="KW-1185">Reference proteome</keyword>
<keyword evidence="2" id="KW-0812">Transmembrane</keyword>
<proteinExistence type="predicted"/>
<accession>A0ABQ7G3F5</accession>
<feature type="region of interest" description="Disordered" evidence="1">
    <location>
        <begin position="312"/>
        <end position="348"/>
    </location>
</feature>